<keyword evidence="2" id="KW-1185">Reference proteome</keyword>
<dbReference type="AlphaFoldDB" id="K8P3S7"/>
<proteinExistence type="predicted"/>
<accession>K8P3S7</accession>
<comment type="caution">
    <text evidence="1">The sequence shown here is derived from an EMBL/GenBank/DDBJ whole genome shotgun (WGS) entry which is preliminary data.</text>
</comment>
<organism evidence="1 2">
    <name type="scientific">Afipia clevelandensis ATCC 49720</name>
    <dbReference type="NCBI Taxonomy" id="883079"/>
    <lineage>
        <taxon>Bacteria</taxon>
        <taxon>Pseudomonadati</taxon>
        <taxon>Pseudomonadota</taxon>
        <taxon>Alphaproteobacteria</taxon>
        <taxon>Hyphomicrobiales</taxon>
        <taxon>Nitrobacteraceae</taxon>
        <taxon>Afipia</taxon>
    </lineage>
</organism>
<dbReference type="RefSeq" id="WP_002713522.1">
    <property type="nucleotide sequence ID" value="NZ_KB375281.1"/>
</dbReference>
<reference evidence="1 2" key="1">
    <citation type="submission" date="2012-04" db="EMBL/GenBank/DDBJ databases">
        <title>The Genome Sequence of Afipia clevelandensis ATCC 49720.</title>
        <authorList>
            <consortium name="The Broad Institute Genome Sequencing Platform"/>
            <person name="Earl A."/>
            <person name="Ward D."/>
            <person name="Feldgarden M."/>
            <person name="Gevers D."/>
            <person name="Huys G."/>
            <person name="Walker B."/>
            <person name="Young S.K."/>
            <person name="Zeng Q."/>
            <person name="Gargeya S."/>
            <person name="Fitzgerald M."/>
            <person name="Haas B."/>
            <person name="Abouelleil A."/>
            <person name="Alvarado L."/>
            <person name="Arachchi H.M."/>
            <person name="Berlin A."/>
            <person name="Chapman S.B."/>
            <person name="Goldberg J."/>
            <person name="Griggs A."/>
            <person name="Gujja S."/>
            <person name="Hansen M."/>
            <person name="Howarth C."/>
            <person name="Imamovic A."/>
            <person name="Larimer J."/>
            <person name="McCowen C."/>
            <person name="Montmayeur A."/>
            <person name="Murphy C."/>
            <person name="Neiman D."/>
            <person name="Pearson M."/>
            <person name="Priest M."/>
            <person name="Roberts A."/>
            <person name="Saif S."/>
            <person name="Shea T."/>
            <person name="Sisk P."/>
            <person name="Sykes S."/>
            <person name="Wortman J."/>
            <person name="Nusbaum C."/>
            <person name="Birren B."/>
        </authorList>
    </citation>
    <scope>NUCLEOTIDE SEQUENCE [LARGE SCALE GENOMIC DNA]</scope>
    <source>
        <strain evidence="1 2">ATCC 49720</strain>
    </source>
</reference>
<dbReference type="HOGENOM" id="CLU_1006982_0_0_5"/>
<protein>
    <submittedName>
        <fullName evidence="1">Uncharacterized protein</fullName>
    </submittedName>
</protein>
<gene>
    <name evidence="1" type="ORF">HMPREF9696_02656</name>
</gene>
<name>K8P3S7_9BRAD</name>
<sequence length="276" mass="31917">MAIDWLKSSNKQRVDLYDAVMRLIKLKELTWADLYEKALRRAPNSVGPAFNENFRKGKISAANAALVFQYIADRHPHVIPDLNAAVSTAREFREFLLYYRRLGAIELLPRLIGKPFRVNRLGPEWHEYPFETTEPVCFRLDLPYVYPFACALNWTNEGWFPMALAEPSDYELESEAPPPRMRRTSAFIKPVTQGAQHVCTLPPTEQEERRRRYENSFVFLVGELALMETATVNWNRDRRINDADLDSIASTFRSEHRSGWCVTLINAHGIAQIDDN</sequence>
<evidence type="ECO:0000313" key="1">
    <source>
        <dbReference type="EMBL" id="EKS35384.1"/>
    </source>
</evidence>
<dbReference type="OrthoDB" id="7668690at2"/>
<dbReference type="Proteomes" id="UP000001095">
    <property type="component" value="Unassembled WGS sequence"/>
</dbReference>
<evidence type="ECO:0000313" key="2">
    <source>
        <dbReference type="Proteomes" id="UP000001095"/>
    </source>
</evidence>
<dbReference type="EMBL" id="AGWY01000011">
    <property type="protein sequence ID" value="EKS35384.1"/>
    <property type="molecule type" value="Genomic_DNA"/>
</dbReference>